<dbReference type="GO" id="GO:0045893">
    <property type="term" value="P:positive regulation of DNA-templated transcription"/>
    <property type="evidence" value="ECO:0000318"/>
    <property type="project" value="GO_Central"/>
</dbReference>
<evidence type="ECO:0000256" key="1">
    <source>
        <dbReference type="ARBA" id="ARBA00004123"/>
    </source>
</evidence>
<keyword evidence="4" id="KW-0862">Zinc</keyword>
<dbReference type="InterPro" id="IPR037869">
    <property type="entry name" value="Spp1/CFP1"/>
</dbReference>
<dbReference type="eggNOG" id="KOG1632">
    <property type="taxonomic scope" value="Eukaryota"/>
</dbReference>
<feature type="region of interest" description="Disordered" evidence="7">
    <location>
        <begin position="470"/>
        <end position="521"/>
    </location>
</feature>
<evidence type="ECO:0000256" key="5">
    <source>
        <dbReference type="ARBA" id="ARBA00023242"/>
    </source>
</evidence>
<dbReference type="PROSITE" id="PS01359">
    <property type="entry name" value="ZF_PHD_1"/>
    <property type="match status" value="1"/>
</dbReference>
<dbReference type="Gene3D" id="3.30.40.10">
    <property type="entry name" value="Zinc/RING finger domain, C3HC4 (zinc finger)"/>
    <property type="match status" value="1"/>
</dbReference>
<dbReference type="SUPFAM" id="SSF57903">
    <property type="entry name" value="FYVE/PHD zinc finger"/>
    <property type="match status" value="1"/>
</dbReference>
<feature type="compositionally biased region" description="Low complexity" evidence="7">
    <location>
        <begin position="129"/>
        <end position="166"/>
    </location>
</feature>
<dbReference type="Proteomes" id="UP000000561">
    <property type="component" value="Chromosome 1"/>
</dbReference>
<sequence length="668" mass="72879">MEFDAEDATAPTSSTMEMDLTPPKKRIKSAQASRSASTEPSTLDAILYGDVYEDAIGPQEASSLTAAADASADMVKTEIDHVASTLEVIPTTQLEPLAAETFSSTLLSVVQPESDAAVSQPIARKKKTSSASLSSKKDGSALISTSKSKKSSASTKKATCSTSSLTHPEPPSSRSRTRAEPVSPPPVAVNTVEEAEEEDTALYCICQRRQDDVQGGMIMCDRCEQWYHYRCMDITEDDAELVDQFICPPCHQVTGEETTYKAACSRAECRRAARSPFSKYCSERCGVLAVTARLAALKVEKNKAAVAKLEADERVMAARQTEGFTLRTDKFKTEWKNVVAEQLGGGAIWAAPIQRLRFGDAFAVMVKGQTDTDLQVANDVLDGAAKPAVEEVPVTASTASFQASKPTTSSRSPETSSATSLIGVREQLTFVANQILAVDLEKSRLNARLDRLDLRSTLLHLVSDRVPTLAPVGSSSAAGLEAADENDEEMPDLITKPKKKKKASSKSKSKSSTDLSGGPRCGYDQRLHWDDPAFDVWAHDAPGSAILAHETALDGVLYDTTDTTQQPKLICATPRRKCRRHADWSNLCELALDTEKASLNADSRVLTQRKLALVKMKERLTVELDAVKSLVVQEERANKRREEERDRNVAMRMANEGTRRRALLWDQR</sequence>
<gene>
    <name evidence="9" type="ORF">UMAG_00443</name>
</gene>
<dbReference type="InterPro" id="IPR011011">
    <property type="entry name" value="Znf_FYVE_PHD"/>
</dbReference>
<dbReference type="PANTHER" id="PTHR46174:SF1">
    <property type="entry name" value="CXXC-TYPE ZINC FINGER PROTEIN 1"/>
    <property type="match status" value="1"/>
</dbReference>
<dbReference type="PANTHER" id="PTHR46174">
    <property type="entry name" value="CXXC-TYPE ZINC FINGER PROTEIN 1"/>
    <property type="match status" value="1"/>
</dbReference>
<dbReference type="RefSeq" id="XP_011386310.1">
    <property type="nucleotide sequence ID" value="XM_011388008.1"/>
</dbReference>
<dbReference type="InParanoid" id="A0A0D1E9L2"/>
<evidence type="ECO:0000256" key="6">
    <source>
        <dbReference type="PROSITE-ProRule" id="PRU00146"/>
    </source>
</evidence>
<reference evidence="9 10" key="1">
    <citation type="journal article" date="2006" name="Nature">
        <title>Insights from the genome of the biotrophic fungal plant pathogen Ustilago maydis.</title>
        <authorList>
            <person name="Kamper J."/>
            <person name="Kahmann R."/>
            <person name="Bolker M."/>
            <person name="Ma L.J."/>
            <person name="Brefort T."/>
            <person name="Saville B.J."/>
            <person name="Banuett F."/>
            <person name="Kronstad J.W."/>
            <person name="Gold S.E."/>
            <person name="Muller O."/>
            <person name="Perlin M.H."/>
            <person name="Wosten H.A."/>
            <person name="de Vries R."/>
            <person name="Ruiz-Herrera J."/>
            <person name="Reynaga-Pena C.G."/>
            <person name="Snetselaar K."/>
            <person name="McCann M."/>
            <person name="Perez-Martin J."/>
            <person name="Feldbrugge M."/>
            <person name="Basse C.W."/>
            <person name="Steinberg G."/>
            <person name="Ibeas J.I."/>
            <person name="Holloman W."/>
            <person name="Guzman P."/>
            <person name="Farman M."/>
            <person name="Stajich J.E."/>
            <person name="Sentandreu R."/>
            <person name="Gonzalez-Prieto J.M."/>
            <person name="Kennell J.C."/>
            <person name="Molina L."/>
            <person name="Schirawski J."/>
            <person name="Mendoza-Mendoza A."/>
            <person name="Greilinger D."/>
            <person name="Munch K."/>
            <person name="Rossel N."/>
            <person name="Scherer M."/>
            <person name="Vranes M."/>
            <person name="Ladendorf O."/>
            <person name="Vincon V."/>
            <person name="Fuchs U."/>
            <person name="Sandrock B."/>
            <person name="Meng S."/>
            <person name="Ho E.C."/>
            <person name="Cahill M.J."/>
            <person name="Boyce K.J."/>
            <person name="Klose J."/>
            <person name="Klosterman S.J."/>
            <person name="Deelstra H.J."/>
            <person name="Ortiz-Castellanos L."/>
            <person name="Li W."/>
            <person name="Sanchez-Alonso P."/>
            <person name="Schreier P.H."/>
            <person name="Hauser-Hahn I."/>
            <person name="Vaupel M."/>
            <person name="Koopmann E."/>
            <person name="Friedrich G."/>
            <person name="Voss H."/>
            <person name="Schluter T."/>
            <person name="Margolis J."/>
            <person name="Platt D."/>
            <person name="Swimmer C."/>
            <person name="Gnirke A."/>
            <person name="Chen F."/>
            <person name="Vysotskaia V."/>
            <person name="Mannhaupt G."/>
            <person name="Guldener U."/>
            <person name="Munsterkotter M."/>
            <person name="Haase D."/>
            <person name="Oesterheld M."/>
            <person name="Mewes H.W."/>
            <person name="Mauceli E.W."/>
            <person name="DeCaprio D."/>
            <person name="Wade C.M."/>
            <person name="Butler J."/>
            <person name="Young S."/>
            <person name="Jaffe D.B."/>
            <person name="Calvo S."/>
            <person name="Nusbaum C."/>
            <person name="Galagan J."/>
            <person name="Birren B.W."/>
        </authorList>
    </citation>
    <scope>NUCLEOTIDE SEQUENCE [LARGE SCALE GENOMIC DNA]</scope>
    <source>
        <strain evidence="10">DSM 14603 / FGSC 9021 / UM521</strain>
    </source>
</reference>
<dbReference type="GeneID" id="23561743"/>
<dbReference type="OMA" id="MIMCDRC"/>
<dbReference type="OrthoDB" id="436852at2759"/>
<keyword evidence="10" id="KW-1185">Reference proteome</keyword>
<evidence type="ECO:0000256" key="7">
    <source>
        <dbReference type="SAM" id="MobiDB-lite"/>
    </source>
</evidence>
<evidence type="ECO:0000313" key="9">
    <source>
        <dbReference type="EMBL" id="KIS72021.1"/>
    </source>
</evidence>
<evidence type="ECO:0000256" key="2">
    <source>
        <dbReference type="ARBA" id="ARBA00022723"/>
    </source>
</evidence>
<feature type="region of interest" description="Disordered" evidence="7">
    <location>
        <begin position="397"/>
        <end position="418"/>
    </location>
</feature>
<keyword evidence="5" id="KW-0539">Nucleus</keyword>
<accession>A0A0D1E9L2</accession>
<comment type="subcellular location">
    <subcellularLocation>
        <location evidence="1">Nucleus</location>
    </subcellularLocation>
</comment>
<feature type="compositionally biased region" description="Basic residues" evidence="7">
    <location>
        <begin position="496"/>
        <end position="509"/>
    </location>
</feature>
<feature type="region of interest" description="Disordered" evidence="7">
    <location>
        <begin position="114"/>
        <end position="192"/>
    </location>
</feature>
<feature type="compositionally biased region" description="Acidic residues" evidence="7">
    <location>
        <begin position="482"/>
        <end position="491"/>
    </location>
</feature>
<dbReference type="CDD" id="cd16039">
    <property type="entry name" value="PHD_SPP1"/>
    <property type="match status" value="1"/>
</dbReference>
<evidence type="ECO:0000259" key="8">
    <source>
        <dbReference type="PROSITE" id="PS50016"/>
    </source>
</evidence>
<dbReference type="InterPro" id="IPR019787">
    <property type="entry name" value="Znf_PHD-finger"/>
</dbReference>
<dbReference type="KEGG" id="uma:UMAG_00443"/>
<protein>
    <recommendedName>
        <fullName evidence="8">PHD-type domain-containing protein</fullName>
    </recommendedName>
</protein>
<evidence type="ECO:0000313" key="10">
    <source>
        <dbReference type="Proteomes" id="UP000000561"/>
    </source>
</evidence>
<dbReference type="STRING" id="237631.A0A0D1E9L2"/>
<feature type="region of interest" description="Disordered" evidence="7">
    <location>
        <begin position="1"/>
        <end position="41"/>
    </location>
</feature>
<dbReference type="InterPro" id="IPR019786">
    <property type="entry name" value="Zinc_finger_PHD-type_CS"/>
</dbReference>
<dbReference type="Pfam" id="PF00628">
    <property type="entry name" value="PHD"/>
    <property type="match status" value="1"/>
</dbReference>
<dbReference type="InterPro" id="IPR013083">
    <property type="entry name" value="Znf_RING/FYVE/PHD"/>
</dbReference>
<feature type="compositionally biased region" description="Polar residues" evidence="7">
    <location>
        <begin position="30"/>
        <end position="41"/>
    </location>
</feature>
<name>A0A0D1E9L2_MYCMD</name>
<dbReference type="SMART" id="SM00249">
    <property type="entry name" value="PHD"/>
    <property type="match status" value="1"/>
</dbReference>
<dbReference type="PROSITE" id="PS50016">
    <property type="entry name" value="ZF_PHD_2"/>
    <property type="match status" value="1"/>
</dbReference>
<dbReference type="GO" id="GO:0008270">
    <property type="term" value="F:zinc ion binding"/>
    <property type="evidence" value="ECO:0007669"/>
    <property type="project" value="UniProtKB-KW"/>
</dbReference>
<keyword evidence="3 6" id="KW-0863">Zinc-finger</keyword>
<dbReference type="AlphaFoldDB" id="A0A0D1E9L2"/>
<evidence type="ECO:0000256" key="3">
    <source>
        <dbReference type="ARBA" id="ARBA00022771"/>
    </source>
</evidence>
<dbReference type="VEuPathDB" id="FungiDB:UMAG_00443"/>
<keyword evidence="2" id="KW-0479">Metal-binding</keyword>
<dbReference type="InterPro" id="IPR001965">
    <property type="entry name" value="Znf_PHD"/>
</dbReference>
<dbReference type="EMBL" id="CM003140">
    <property type="protein sequence ID" value="KIS72021.1"/>
    <property type="molecule type" value="Genomic_DNA"/>
</dbReference>
<dbReference type="GO" id="GO:0048188">
    <property type="term" value="C:Set1C/COMPASS complex"/>
    <property type="evidence" value="ECO:0000318"/>
    <property type="project" value="GO_Central"/>
</dbReference>
<organism evidence="9 10">
    <name type="scientific">Mycosarcoma maydis</name>
    <name type="common">Corn smut fungus</name>
    <name type="synonym">Ustilago maydis</name>
    <dbReference type="NCBI Taxonomy" id="5270"/>
    <lineage>
        <taxon>Eukaryota</taxon>
        <taxon>Fungi</taxon>
        <taxon>Dikarya</taxon>
        <taxon>Basidiomycota</taxon>
        <taxon>Ustilaginomycotina</taxon>
        <taxon>Ustilaginomycetes</taxon>
        <taxon>Ustilaginales</taxon>
        <taxon>Ustilaginaceae</taxon>
        <taxon>Mycosarcoma</taxon>
    </lineage>
</organism>
<proteinExistence type="predicted"/>
<feature type="domain" description="PHD-type" evidence="8">
    <location>
        <begin position="201"/>
        <end position="253"/>
    </location>
</feature>
<feature type="compositionally biased region" description="Low complexity" evidence="7">
    <location>
        <begin position="404"/>
        <end position="418"/>
    </location>
</feature>
<evidence type="ECO:0000256" key="4">
    <source>
        <dbReference type="ARBA" id="ARBA00022833"/>
    </source>
</evidence>